<dbReference type="Pfam" id="PF19189">
    <property type="entry name" value="Mtf2"/>
    <property type="match status" value="1"/>
</dbReference>
<feature type="compositionally biased region" description="Low complexity" evidence="1">
    <location>
        <begin position="85"/>
        <end position="101"/>
    </location>
</feature>
<name>A0ABZ1D494_9TREE</name>
<sequence>MVANLDLRIISSTNQILRQQIRIQARNRSSSGTSLRLFTSSIVLKEENTTRTPLNNETVTENGSEASASGGKEEISRDMSLTAESSRSANSSSSSSKLSSSINDALLDQREDIPDEDREFAQIFATLKEKWPKTNQNQNSNANPVNHPPKPASIASRLTFDAYSTPSPRHRGVHARTRRLAGQTPKEAETFNEILAGIFADLDNSSHSSRSAQSSSSSSSASTSGLGVADPYGATKSGSSPFGFGFGLNRSRQGTGRGSTGRGLRRFFEKDETEDDQSIEELEMLKEEMEVIASDVELIEWAKNRVFKPLPQPSFSASSLNSISSSSLSSESGGSSLTNSATKNTSSISDESTIQPIVFPATYPKILAHLLRTLRVHYNSPHLVISLFQYAQTSSLESYLSGCLTSAYNELLLVRWESFRDLEGVELGIREMEIMGVRWDSTTSRLVSKVIEEIQKDFLQSQSQSQQSPSQSPYGSSSYALGNNLESGGGHAQGGFSNLIGITNVNGKWGEPEDVLDRLNKLEKKVQRDVKAQEKYFENVQKRKKRAREDRERRLEKELKNGENPFHDDHEEIPHERASM</sequence>
<dbReference type="Proteomes" id="UP001329825">
    <property type="component" value="Chromosome 6"/>
</dbReference>
<proteinExistence type="predicted"/>
<feature type="region of interest" description="Disordered" evidence="1">
    <location>
        <begin position="328"/>
        <end position="347"/>
    </location>
</feature>
<evidence type="ECO:0000259" key="2">
    <source>
        <dbReference type="Pfam" id="PF19189"/>
    </source>
</evidence>
<evidence type="ECO:0000256" key="1">
    <source>
        <dbReference type="SAM" id="MobiDB-lite"/>
    </source>
</evidence>
<feature type="region of interest" description="Disordered" evidence="1">
    <location>
        <begin position="205"/>
        <end position="226"/>
    </location>
</feature>
<gene>
    <name evidence="3" type="ORF">IL334_004765</name>
</gene>
<feature type="domain" description="Mtf2-like C-terminal" evidence="2">
    <location>
        <begin position="280"/>
        <end position="472"/>
    </location>
</feature>
<evidence type="ECO:0000313" key="3">
    <source>
        <dbReference type="EMBL" id="WRT67791.1"/>
    </source>
</evidence>
<dbReference type="InterPro" id="IPR043837">
    <property type="entry name" value="Mtf2-like_C"/>
</dbReference>
<feature type="compositionally biased region" description="Low complexity" evidence="1">
    <location>
        <begin position="328"/>
        <end position="340"/>
    </location>
</feature>
<dbReference type="InterPro" id="IPR040009">
    <property type="entry name" value="Mtf2/C5D6.12-like"/>
</dbReference>
<reference evidence="3 4" key="1">
    <citation type="submission" date="2024-01" db="EMBL/GenBank/DDBJ databases">
        <title>Comparative genomics of Cryptococcus and Kwoniella reveals pathogenesis evolution and contrasting modes of karyotype evolution via chromosome fusion or intercentromeric recombination.</title>
        <authorList>
            <person name="Coelho M.A."/>
            <person name="David-Palma M."/>
            <person name="Shea T."/>
            <person name="Bowers K."/>
            <person name="McGinley-Smith S."/>
            <person name="Mohammad A.W."/>
            <person name="Gnirke A."/>
            <person name="Yurkov A.M."/>
            <person name="Nowrousian M."/>
            <person name="Sun S."/>
            <person name="Cuomo C.A."/>
            <person name="Heitman J."/>
        </authorList>
    </citation>
    <scope>NUCLEOTIDE SEQUENCE [LARGE SCALE GENOMIC DNA]</scope>
    <source>
        <strain evidence="3">CBS 11374</strain>
    </source>
</reference>
<keyword evidence="4" id="KW-1185">Reference proteome</keyword>
<dbReference type="GeneID" id="87956896"/>
<feature type="region of interest" description="Disordered" evidence="1">
    <location>
        <begin position="246"/>
        <end position="278"/>
    </location>
</feature>
<feature type="compositionally biased region" description="Low complexity" evidence="1">
    <location>
        <begin position="135"/>
        <end position="145"/>
    </location>
</feature>
<feature type="region of interest" description="Disordered" evidence="1">
    <location>
        <begin position="128"/>
        <end position="186"/>
    </location>
</feature>
<feature type="compositionally biased region" description="Low complexity" evidence="1">
    <location>
        <begin position="205"/>
        <end position="224"/>
    </location>
</feature>
<protein>
    <recommendedName>
        <fullName evidence="2">Mtf2-like C-terminal domain-containing protein</fullName>
    </recommendedName>
</protein>
<dbReference type="EMBL" id="CP141886">
    <property type="protein sequence ID" value="WRT67791.1"/>
    <property type="molecule type" value="Genomic_DNA"/>
</dbReference>
<dbReference type="PANTHER" id="PTHR39468">
    <property type="entry name" value="CHROMOSOME 7, WHOLE GENOME SHOTGUN SEQUENCE"/>
    <property type="match status" value="1"/>
</dbReference>
<evidence type="ECO:0000313" key="4">
    <source>
        <dbReference type="Proteomes" id="UP001329825"/>
    </source>
</evidence>
<accession>A0ABZ1D494</accession>
<feature type="compositionally biased region" description="Basic residues" evidence="1">
    <location>
        <begin position="168"/>
        <end position="179"/>
    </location>
</feature>
<dbReference type="RefSeq" id="XP_062792531.1">
    <property type="nucleotide sequence ID" value="XM_062936480.1"/>
</dbReference>
<feature type="region of interest" description="Disordered" evidence="1">
    <location>
        <begin position="537"/>
        <end position="580"/>
    </location>
</feature>
<organism evidence="3 4">
    <name type="scientific">Kwoniella shivajii</name>
    <dbReference type="NCBI Taxonomy" id="564305"/>
    <lineage>
        <taxon>Eukaryota</taxon>
        <taxon>Fungi</taxon>
        <taxon>Dikarya</taxon>
        <taxon>Basidiomycota</taxon>
        <taxon>Agaricomycotina</taxon>
        <taxon>Tremellomycetes</taxon>
        <taxon>Tremellales</taxon>
        <taxon>Cryptococcaceae</taxon>
        <taxon>Kwoniella</taxon>
    </lineage>
</organism>
<dbReference type="PANTHER" id="PTHR39468:SF1">
    <property type="entry name" value="MTF2-LIKE C-TERMINAL DOMAIN-CONTAINING PROTEIN"/>
    <property type="match status" value="1"/>
</dbReference>
<feature type="region of interest" description="Disordered" evidence="1">
    <location>
        <begin position="48"/>
        <end position="102"/>
    </location>
</feature>
<feature type="region of interest" description="Disordered" evidence="1">
    <location>
        <begin position="460"/>
        <end position="486"/>
    </location>
</feature>
<feature type="compositionally biased region" description="Low complexity" evidence="1">
    <location>
        <begin position="460"/>
        <end position="479"/>
    </location>
</feature>
<feature type="compositionally biased region" description="Polar residues" evidence="1">
    <location>
        <begin position="50"/>
        <end position="67"/>
    </location>
</feature>